<gene>
    <name evidence="1" type="ORF">SAMN05446037_100520</name>
</gene>
<dbReference type="EMBL" id="FZOJ01000005">
    <property type="protein sequence ID" value="SNS15446.1"/>
    <property type="molecule type" value="Genomic_DNA"/>
</dbReference>
<evidence type="ECO:0000313" key="2">
    <source>
        <dbReference type="Proteomes" id="UP000198304"/>
    </source>
</evidence>
<organism evidence="1 2">
    <name type="scientific">Anaerovirgula multivorans</name>
    <dbReference type="NCBI Taxonomy" id="312168"/>
    <lineage>
        <taxon>Bacteria</taxon>
        <taxon>Bacillati</taxon>
        <taxon>Bacillota</taxon>
        <taxon>Clostridia</taxon>
        <taxon>Peptostreptococcales</taxon>
        <taxon>Natronincolaceae</taxon>
        <taxon>Anaerovirgula</taxon>
    </lineage>
</organism>
<evidence type="ECO:0000313" key="1">
    <source>
        <dbReference type="EMBL" id="SNS15446.1"/>
    </source>
</evidence>
<accession>A0A239C5G9</accession>
<dbReference type="AlphaFoldDB" id="A0A239C5G9"/>
<reference evidence="1 2" key="1">
    <citation type="submission" date="2017-06" db="EMBL/GenBank/DDBJ databases">
        <authorList>
            <person name="Kim H.J."/>
            <person name="Triplett B.A."/>
        </authorList>
    </citation>
    <scope>NUCLEOTIDE SEQUENCE [LARGE SCALE GENOMIC DNA]</scope>
    <source>
        <strain evidence="1 2">SCA</strain>
    </source>
</reference>
<proteinExistence type="predicted"/>
<protein>
    <submittedName>
        <fullName evidence="1">Uncharacterized protein</fullName>
    </submittedName>
</protein>
<sequence>MPLWVVGMEYAHYLIVEKKAKVSEPYYRETNYGQGDPYEEFFPVNILRTWVYDLDSERHKLKMEIVEEFARQGVNYWDTEINKSTLEGIKKRYPDTWEEYIKKY</sequence>
<keyword evidence="2" id="KW-1185">Reference proteome</keyword>
<name>A0A239C5G9_9FIRM</name>
<dbReference type="Proteomes" id="UP000198304">
    <property type="component" value="Unassembled WGS sequence"/>
</dbReference>